<evidence type="ECO:0000313" key="2">
    <source>
        <dbReference type="EMBL" id="CAF3703886.1"/>
    </source>
</evidence>
<evidence type="ECO:0000313" key="3">
    <source>
        <dbReference type="Proteomes" id="UP000663845"/>
    </source>
</evidence>
<evidence type="ECO:0000313" key="1">
    <source>
        <dbReference type="EMBL" id="CAF0864534.1"/>
    </source>
</evidence>
<protein>
    <submittedName>
        <fullName evidence="1">Uncharacterized protein</fullName>
    </submittedName>
</protein>
<dbReference type="AlphaFoldDB" id="A0A813X861"/>
<dbReference type="EMBL" id="CAJOAZ010000729">
    <property type="protein sequence ID" value="CAF3703886.1"/>
    <property type="molecule type" value="Genomic_DNA"/>
</dbReference>
<accession>A0A813X861</accession>
<dbReference type="Proteomes" id="UP000663845">
    <property type="component" value="Unassembled WGS sequence"/>
</dbReference>
<gene>
    <name evidence="1" type="ORF">JYZ213_LOCUS8614</name>
    <name evidence="2" type="ORF">OXD698_LOCUS12475</name>
</gene>
<proteinExistence type="predicted"/>
<dbReference type="Proteomes" id="UP000663844">
    <property type="component" value="Unassembled WGS sequence"/>
</dbReference>
<sequence>MAERKAFNIIKAIPVVGQAYGAVRSVVYAAKGDVYEAKHSVAMDLADLNPLRIPKNLAHGIASVTNDLDSGVWIGRRPIGGQPLGLNISPGIDGTHWCIQINGVIYQLGVNKDHKIKIRISSKNEKRSWYENDCKEYSWYLLQKELPDFDPEVLRIFAKSYEEREFRLLIAIGGKMNCQAFTTRMFAVAANIPIEKARTIMLTVLPNLLF</sequence>
<dbReference type="EMBL" id="CAJNOG010000059">
    <property type="protein sequence ID" value="CAF0864534.1"/>
    <property type="molecule type" value="Genomic_DNA"/>
</dbReference>
<organism evidence="1 3">
    <name type="scientific">Adineta steineri</name>
    <dbReference type="NCBI Taxonomy" id="433720"/>
    <lineage>
        <taxon>Eukaryota</taxon>
        <taxon>Metazoa</taxon>
        <taxon>Spiralia</taxon>
        <taxon>Gnathifera</taxon>
        <taxon>Rotifera</taxon>
        <taxon>Eurotatoria</taxon>
        <taxon>Bdelloidea</taxon>
        <taxon>Adinetida</taxon>
        <taxon>Adinetidae</taxon>
        <taxon>Adineta</taxon>
    </lineage>
</organism>
<reference evidence="1" key="1">
    <citation type="submission" date="2021-02" db="EMBL/GenBank/DDBJ databases">
        <authorList>
            <person name="Nowell W R."/>
        </authorList>
    </citation>
    <scope>NUCLEOTIDE SEQUENCE</scope>
</reference>
<name>A0A813X861_9BILA</name>
<comment type="caution">
    <text evidence="1">The sequence shown here is derived from an EMBL/GenBank/DDBJ whole genome shotgun (WGS) entry which is preliminary data.</text>
</comment>